<gene>
    <name evidence="2" type="ORF">SAMN02745220_04823</name>
</gene>
<dbReference type="InterPro" id="IPR010982">
    <property type="entry name" value="Lambda_DNA-bd_dom_sf"/>
</dbReference>
<dbReference type="STRING" id="1121416.SAMN02745220_04823"/>
<keyword evidence="3" id="KW-1185">Reference proteome</keyword>
<dbReference type="Gene3D" id="1.10.260.40">
    <property type="entry name" value="lambda repressor-like DNA-binding domains"/>
    <property type="match status" value="1"/>
</dbReference>
<proteinExistence type="predicted"/>
<name>A0A1M7YJU9_9BACT</name>
<feature type="domain" description="HTH cro/C1-type" evidence="1">
    <location>
        <begin position="26"/>
        <end position="63"/>
    </location>
</feature>
<dbReference type="SMART" id="SM00530">
    <property type="entry name" value="HTH_XRE"/>
    <property type="match status" value="1"/>
</dbReference>
<organism evidence="2 3">
    <name type="scientific">Desulfopila aestuarii DSM 18488</name>
    <dbReference type="NCBI Taxonomy" id="1121416"/>
    <lineage>
        <taxon>Bacteria</taxon>
        <taxon>Pseudomonadati</taxon>
        <taxon>Thermodesulfobacteriota</taxon>
        <taxon>Desulfobulbia</taxon>
        <taxon>Desulfobulbales</taxon>
        <taxon>Desulfocapsaceae</taxon>
        <taxon>Desulfopila</taxon>
    </lineage>
</organism>
<reference evidence="2 3" key="1">
    <citation type="submission" date="2016-12" db="EMBL/GenBank/DDBJ databases">
        <authorList>
            <person name="Song W.-J."/>
            <person name="Kurnit D.M."/>
        </authorList>
    </citation>
    <scope>NUCLEOTIDE SEQUENCE [LARGE SCALE GENOMIC DNA]</scope>
    <source>
        <strain evidence="2 3">DSM 18488</strain>
    </source>
</reference>
<dbReference type="EMBL" id="FRFE01000042">
    <property type="protein sequence ID" value="SHO52889.1"/>
    <property type="molecule type" value="Genomic_DNA"/>
</dbReference>
<dbReference type="InterPro" id="IPR001387">
    <property type="entry name" value="Cro/C1-type_HTH"/>
</dbReference>
<evidence type="ECO:0000313" key="3">
    <source>
        <dbReference type="Proteomes" id="UP000184603"/>
    </source>
</evidence>
<evidence type="ECO:0000259" key="1">
    <source>
        <dbReference type="PROSITE" id="PS50943"/>
    </source>
</evidence>
<dbReference type="SUPFAM" id="SSF47413">
    <property type="entry name" value="lambda repressor-like DNA-binding domains"/>
    <property type="match status" value="1"/>
</dbReference>
<dbReference type="OrthoDB" id="5363392at2"/>
<dbReference type="RefSeq" id="WP_073616498.1">
    <property type="nucleotide sequence ID" value="NZ_FRFE01000042.1"/>
</dbReference>
<accession>A0A1M7YJU9</accession>
<protein>
    <submittedName>
        <fullName evidence="2">Helix-turn-helix</fullName>
    </submittedName>
</protein>
<sequence>MKYEKNFITRLEELIGDGSLRSFGIMCGVSESVLRKYLRGTSEPGLGNLVKISSACNVTIAWLIGEEKERPKNGTVHAHLPNKSMQEMAAWINEQDDGIDYWEAAKARFAHDYPEFREWLKKRASANILAASSESKSVNNK</sequence>
<evidence type="ECO:0000313" key="2">
    <source>
        <dbReference type="EMBL" id="SHO52889.1"/>
    </source>
</evidence>
<dbReference type="AlphaFoldDB" id="A0A1M7YJU9"/>
<dbReference type="Pfam" id="PF01381">
    <property type="entry name" value="HTH_3"/>
    <property type="match status" value="1"/>
</dbReference>
<dbReference type="GO" id="GO:0003677">
    <property type="term" value="F:DNA binding"/>
    <property type="evidence" value="ECO:0007669"/>
    <property type="project" value="InterPro"/>
</dbReference>
<dbReference type="PROSITE" id="PS50943">
    <property type="entry name" value="HTH_CROC1"/>
    <property type="match status" value="1"/>
</dbReference>
<dbReference type="Proteomes" id="UP000184603">
    <property type="component" value="Unassembled WGS sequence"/>
</dbReference>